<evidence type="ECO:0000313" key="1">
    <source>
        <dbReference type="EMBL" id="JAE02237.1"/>
    </source>
</evidence>
<dbReference type="AlphaFoldDB" id="A0A0A9EQ54"/>
<protein>
    <submittedName>
        <fullName evidence="1">Uncharacterized protein</fullName>
    </submittedName>
</protein>
<proteinExistence type="predicted"/>
<organism evidence="1">
    <name type="scientific">Arundo donax</name>
    <name type="common">Giant reed</name>
    <name type="synonym">Donax arundinaceus</name>
    <dbReference type="NCBI Taxonomy" id="35708"/>
    <lineage>
        <taxon>Eukaryota</taxon>
        <taxon>Viridiplantae</taxon>
        <taxon>Streptophyta</taxon>
        <taxon>Embryophyta</taxon>
        <taxon>Tracheophyta</taxon>
        <taxon>Spermatophyta</taxon>
        <taxon>Magnoliopsida</taxon>
        <taxon>Liliopsida</taxon>
        <taxon>Poales</taxon>
        <taxon>Poaceae</taxon>
        <taxon>PACMAD clade</taxon>
        <taxon>Arundinoideae</taxon>
        <taxon>Arundineae</taxon>
        <taxon>Arundo</taxon>
    </lineage>
</organism>
<name>A0A0A9EQ54_ARUDO</name>
<sequence length="40" mass="4497">MFCKTSLCWIMNPSKLIAEEARLLSLKSANQDTSLKPSLQ</sequence>
<accession>A0A0A9EQ54</accession>
<reference evidence="1" key="1">
    <citation type="submission" date="2014-09" db="EMBL/GenBank/DDBJ databases">
        <authorList>
            <person name="Magalhaes I.L.F."/>
            <person name="Oliveira U."/>
            <person name="Santos F.R."/>
            <person name="Vidigal T.H.D.A."/>
            <person name="Brescovit A.D."/>
            <person name="Santos A.J."/>
        </authorList>
    </citation>
    <scope>NUCLEOTIDE SEQUENCE</scope>
    <source>
        <tissue evidence="1">Shoot tissue taken approximately 20 cm above the soil surface</tissue>
    </source>
</reference>
<reference evidence="1" key="2">
    <citation type="journal article" date="2015" name="Data Brief">
        <title>Shoot transcriptome of the giant reed, Arundo donax.</title>
        <authorList>
            <person name="Barrero R.A."/>
            <person name="Guerrero F.D."/>
            <person name="Moolhuijzen P."/>
            <person name="Goolsby J.A."/>
            <person name="Tidwell J."/>
            <person name="Bellgard S.E."/>
            <person name="Bellgard M.I."/>
        </authorList>
    </citation>
    <scope>NUCLEOTIDE SEQUENCE</scope>
    <source>
        <tissue evidence="1">Shoot tissue taken approximately 20 cm above the soil surface</tissue>
    </source>
</reference>
<dbReference type="EMBL" id="GBRH01195659">
    <property type="protein sequence ID" value="JAE02237.1"/>
    <property type="molecule type" value="Transcribed_RNA"/>
</dbReference>